<evidence type="ECO:0000313" key="2">
    <source>
        <dbReference type="EMBL" id="VFK46644.1"/>
    </source>
</evidence>
<evidence type="ECO:0000313" key="3">
    <source>
        <dbReference type="EMBL" id="VFK80082.1"/>
    </source>
</evidence>
<organism evidence="1">
    <name type="scientific">Candidatus Kentrum sp. SD</name>
    <dbReference type="NCBI Taxonomy" id="2126332"/>
    <lineage>
        <taxon>Bacteria</taxon>
        <taxon>Pseudomonadati</taxon>
        <taxon>Pseudomonadota</taxon>
        <taxon>Gammaproteobacteria</taxon>
        <taxon>Candidatus Kentrum</taxon>
    </lineage>
</organism>
<accession>A0A450YCW2</accession>
<proteinExistence type="predicted"/>
<dbReference type="Gene3D" id="3.30.565.10">
    <property type="entry name" value="Histidine kinase-like ATPase, C-terminal domain"/>
    <property type="match status" value="1"/>
</dbReference>
<sequence>MMSTSQKHSIRINLPGLLRALGEHIYAEPDTAIREMIRNAHDTCVIRATQDPDFTAPRIDISFDRDRQTI</sequence>
<name>A0A450YCW2_9GAMM</name>
<protein>
    <submittedName>
        <fullName evidence="1">Uncharacterized protein</fullName>
    </submittedName>
</protein>
<dbReference type="EMBL" id="CAADHB010000084">
    <property type="protein sequence ID" value="VFK80082.1"/>
    <property type="molecule type" value="Genomic_DNA"/>
</dbReference>
<reference evidence="1" key="1">
    <citation type="submission" date="2019-02" db="EMBL/GenBank/DDBJ databases">
        <authorList>
            <person name="Gruber-Vodicka R. H."/>
            <person name="Seah K. B. B."/>
        </authorList>
    </citation>
    <scope>NUCLEOTIDE SEQUENCE</scope>
    <source>
        <strain evidence="3">BECK_S127</strain>
        <strain evidence="2">BECK_S1320</strain>
        <strain evidence="1">BECK_S1321</strain>
    </source>
</reference>
<dbReference type="AlphaFoldDB" id="A0A450YCW2"/>
<dbReference type="SUPFAM" id="SSF55874">
    <property type="entry name" value="ATPase domain of HSP90 chaperone/DNA topoisomerase II/histidine kinase"/>
    <property type="match status" value="1"/>
</dbReference>
<gene>
    <name evidence="3" type="ORF">BECKSD772D_GA0070982_10845</name>
    <name evidence="2" type="ORF">BECKSD772E_GA0070983_107719</name>
    <name evidence="1" type="ORF">BECKSD772F_GA0070984_10375</name>
</gene>
<evidence type="ECO:0000313" key="1">
    <source>
        <dbReference type="EMBL" id="VFK39344.1"/>
    </source>
</evidence>
<dbReference type="InterPro" id="IPR036890">
    <property type="entry name" value="HATPase_C_sf"/>
</dbReference>
<dbReference type="EMBL" id="CAADFU010000077">
    <property type="protein sequence ID" value="VFK46644.1"/>
    <property type="molecule type" value="Genomic_DNA"/>
</dbReference>
<dbReference type="EMBL" id="CAADFR010000037">
    <property type="protein sequence ID" value="VFK39344.1"/>
    <property type="molecule type" value="Genomic_DNA"/>
</dbReference>